<sequence>MQMSMIHVKTLAGKIRRTTCQGRFWEQQQSPGRIIRPG</sequence>
<dbReference type="EMBL" id="CP018477">
    <property type="protein sequence ID" value="ASV74398.1"/>
    <property type="molecule type" value="Genomic_DNA"/>
</dbReference>
<evidence type="ECO:0000313" key="2">
    <source>
        <dbReference type="Proteomes" id="UP000215086"/>
    </source>
</evidence>
<accession>A0A286REL0</accession>
<dbReference type="KEGG" id="ttf:THTE_1796"/>
<protein>
    <submittedName>
        <fullName evidence="1">Uncharacterized protein</fullName>
    </submittedName>
</protein>
<dbReference type="Proteomes" id="UP000215086">
    <property type="component" value="Chromosome"/>
</dbReference>
<gene>
    <name evidence="1" type="ORF">THTE_1796</name>
</gene>
<proteinExistence type="predicted"/>
<dbReference type="AlphaFoldDB" id="A0A286REL0"/>
<evidence type="ECO:0000313" key="1">
    <source>
        <dbReference type="EMBL" id="ASV74398.1"/>
    </source>
</evidence>
<keyword evidence="2" id="KW-1185">Reference proteome</keyword>
<organism evidence="1 2">
    <name type="scientific">Thermogutta terrifontis</name>
    <dbReference type="NCBI Taxonomy" id="1331910"/>
    <lineage>
        <taxon>Bacteria</taxon>
        <taxon>Pseudomonadati</taxon>
        <taxon>Planctomycetota</taxon>
        <taxon>Planctomycetia</taxon>
        <taxon>Pirellulales</taxon>
        <taxon>Thermoguttaceae</taxon>
        <taxon>Thermogutta</taxon>
    </lineage>
</organism>
<name>A0A286REL0_9BACT</name>
<reference evidence="1 2" key="1">
    <citation type="journal article" name="Front. Microbiol.">
        <title>Sugar Metabolism of the First Thermophilic Planctomycete Thermogutta terrifontis: Comparative Genomic and Transcriptomic Approaches.</title>
        <authorList>
            <person name="Elcheninov A.G."/>
            <person name="Menzel P."/>
            <person name="Gudbergsdottir S.R."/>
            <person name="Slesarev A.I."/>
            <person name="Kadnikov V.V."/>
            <person name="Krogh A."/>
            <person name="Bonch-Osmolovskaya E.A."/>
            <person name="Peng X."/>
            <person name="Kublanov I.V."/>
        </authorList>
    </citation>
    <scope>NUCLEOTIDE SEQUENCE [LARGE SCALE GENOMIC DNA]</scope>
    <source>
        <strain evidence="1 2">R1</strain>
    </source>
</reference>